<reference evidence="3 4" key="1">
    <citation type="submission" date="2016-12" db="EMBL/GenBank/DDBJ databases">
        <authorList>
            <person name="Song W.-J."/>
            <person name="Kurnit D.M."/>
        </authorList>
    </citation>
    <scope>NUCLEOTIDE SEQUENCE [LARGE SCALE GENOMIC DNA]</scope>
    <source>
        <strain evidence="3 4">DSM 11393</strain>
    </source>
</reference>
<protein>
    <recommendedName>
        <fullName evidence="5">Lipoprotein</fullName>
    </recommendedName>
</protein>
<evidence type="ECO:0000256" key="1">
    <source>
        <dbReference type="SAM" id="MobiDB-lite"/>
    </source>
</evidence>
<dbReference type="PROSITE" id="PS51257">
    <property type="entry name" value="PROKAR_LIPOPROTEIN"/>
    <property type="match status" value="1"/>
</dbReference>
<sequence>MNNKLFIILMIFSFIVGTFSLGACSATPKTDNKKDASLATNSTSNENKENDNNASLYNAATMIGSQPQTYFQHGFSQEQLDELGEQEEQAEQ</sequence>
<evidence type="ECO:0008006" key="5">
    <source>
        <dbReference type="Google" id="ProtNLM"/>
    </source>
</evidence>
<proteinExistence type="predicted"/>
<feature type="region of interest" description="Disordered" evidence="1">
    <location>
        <begin position="27"/>
        <end position="59"/>
    </location>
</feature>
<keyword evidence="2" id="KW-0732">Signal</keyword>
<evidence type="ECO:0000313" key="4">
    <source>
        <dbReference type="Proteomes" id="UP000186469"/>
    </source>
</evidence>
<keyword evidence="4" id="KW-1185">Reference proteome</keyword>
<feature type="chain" id="PRO_5009929151" description="Lipoprotein" evidence="2">
    <location>
        <begin position="26"/>
        <end position="92"/>
    </location>
</feature>
<evidence type="ECO:0000256" key="2">
    <source>
        <dbReference type="SAM" id="SignalP"/>
    </source>
</evidence>
<dbReference type="Proteomes" id="UP000186469">
    <property type="component" value="Unassembled WGS sequence"/>
</dbReference>
<dbReference type="RefSeq" id="WP_072696546.1">
    <property type="nucleotide sequence ID" value="NZ_FRDI01000003.1"/>
</dbReference>
<feature type="signal peptide" evidence="2">
    <location>
        <begin position="1"/>
        <end position="25"/>
    </location>
</feature>
<accession>A0A1M7SEW2</accession>
<dbReference type="STRING" id="1121455.SAMN02745728_00860"/>
<dbReference type="AlphaFoldDB" id="A0A1M7SEW2"/>
<organism evidence="3 4">
    <name type="scientific">Desulfovibrio litoralis DSM 11393</name>
    <dbReference type="NCBI Taxonomy" id="1121455"/>
    <lineage>
        <taxon>Bacteria</taxon>
        <taxon>Pseudomonadati</taxon>
        <taxon>Thermodesulfobacteriota</taxon>
        <taxon>Desulfovibrionia</taxon>
        <taxon>Desulfovibrionales</taxon>
        <taxon>Desulfovibrionaceae</taxon>
        <taxon>Desulfovibrio</taxon>
    </lineage>
</organism>
<dbReference type="EMBL" id="FRDI01000003">
    <property type="protein sequence ID" value="SHN57018.1"/>
    <property type="molecule type" value="Genomic_DNA"/>
</dbReference>
<name>A0A1M7SEW2_9BACT</name>
<evidence type="ECO:0000313" key="3">
    <source>
        <dbReference type="EMBL" id="SHN57018.1"/>
    </source>
</evidence>
<gene>
    <name evidence="3" type="ORF">SAMN02745728_00860</name>
</gene>